<dbReference type="GO" id="GO:0005886">
    <property type="term" value="C:plasma membrane"/>
    <property type="evidence" value="ECO:0007669"/>
    <property type="project" value="UniProtKB-SubCell"/>
</dbReference>
<feature type="transmembrane region" description="Helical" evidence="8">
    <location>
        <begin position="37"/>
        <end position="54"/>
    </location>
</feature>
<dbReference type="InterPro" id="IPR001750">
    <property type="entry name" value="ND/Mrp_TM"/>
</dbReference>
<evidence type="ECO:0000256" key="2">
    <source>
        <dbReference type="ARBA" id="ARBA00022475"/>
    </source>
</evidence>
<dbReference type="AlphaFoldDB" id="A0A931F8M7"/>
<dbReference type="EMBL" id="JADPIE010000001">
    <property type="protein sequence ID" value="MBF8435539.1"/>
    <property type="molecule type" value="Genomic_DNA"/>
</dbReference>
<feature type="transmembrane region" description="Helical" evidence="8">
    <location>
        <begin position="249"/>
        <end position="267"/>
    </location>
</feature>
<evidence type="ECO:0000259" key="9">
    <source>
        <dbReference type="Pfam" id="PF00361"/>
    </source>
</evidence>
<evidence type="ECO:0000256" key="3">
    <source>
        <dbReference type="ARBA" id="ARBA00022692"/>
    </source>
</evidence>
<dbReference type="GO" id="GO:0016491">
    <property type="term" value="F:oxidoreductase activity"/>
    <property type="evidence" value="ECO:0007669"/>
    <property type="project" value="UniProtKB-KW"/>
</dbReference>
<dbReference type="PANTHER" id="PTHR42682">
    <property type="entry name" value="HYDROGENASE-4 COMPONENT F"/>
    <property type="match status" value="1"/>
</dbReference>
<name>A0A931F8M7_9FIRM</name>
<gene>
    <name evidence="10" type="ORF">I0Q91_00475</name>
</gene>
<feature type="domain" description="NADH:quinone oxidoreductase/Mrp antiporter transmembrane" evidence="9">
    <location>
        <begin position="124"/>
        <end position="392"/>
    </location>
</feature>
<feature type="transmembrane region" description="Helical" evidence="8">
    <location>
        <begin position="12"/>
        <end position="30"/>
    </location>
</feature>
<organism evidence="10 11">
    <name type="scientific">Halonatronomonas betaini</name>
    <dbReference type="NCBI Taxonomy" id="2778430"/>
    <lineage>
        <taxon>Bacteria</taxon>
        <taxon>Bacillati</taxon>
        <taxon>Bacillota</taxon>
        <taxon>Clostridia</taxon>
        <taxon>Halanaerobiales</taxon>
        <taxon>Halarsenatibacteraceae</taxon>
        <taxon>Halonatronomonas</taxon>
    </lineage>
</organism>
<keyword evidence="11" id="KW-1185">Reference proteome</keyword>
<evidence type="ECO:0000256" key="1">
    <source>
        <dbReference type="ARBA" id="ARBA00004651"/>
    </source>
</evidence>
<evidence type="ECO:0000256" key="4">
    <source>
        <dbReference type="ARBA" id="ARBA00022989"/>
    </source>
</evidence>
<feature type="transmembrane region" description="Helical" evidence="8">
    <location>
        <begin position="82"/>
        <end position="100"/>
    </location>
</feature>
<feature type="transmembrane region" description="Helical" evidence="8">
    <location>
        <begin position="112"/>
        <end position="143"/>
    </location>
</feature>
<dbReference type="Pfam" id="PF00361">
    <property type="entry name" value="Proton_antipo_M"/>
    <property type="match status" value="1"/>
</dbReference>
<keyword evidence="2" id="KW-1003">Cell membrane</keyword>
<feature type="transmembrane region" description="Helical" evidence="8">
    <location>
        <begin position="274"/>
        <end position="293"/>
    </location>
</feature>
<keyword evidence="5" id="KW-0560">Oxidoreductase</keyword>
<dbReference type="InterPro" id="IPR052175">
    <property type="entry name" value="ComplexI-like_HydComp"/>
</dbReference>
<proteinExistence type="predicted"/>
<feature type="transmembrane region" description="Helical" evidence="8">
    <location>
        <begin position="415"/>
        <end position="436"/>
    </location>
</feature>
<evidence type="ECO:0000313" key="10">
    <source>
        <dbReference type="EMBL" id="MBF8435539.1"/>
    </source>
</evidence>
<keyword evidence="4 8" id="KW-1133">Transmembrane helix</keyword>
<accession>A0A931F8M7</accession>
<evidence type="ECO:0000256" key="8">
    <source>
        <dbReference type="SAM" id="Phobius"/>
    </source>
</evidence>
<evidence type="ECO:0000256" key="7">
    <source>
        <dbReference type="RuleBase" id="RU000320"/>
    </source>
</evidence>
<feature type="transmembrane region" description="Helical" evidence="8">
    <location>
        <begin position="219"/>
        <end position="243"/>
    </location>
</feature>
<dbReference type="PANTHER" id="PTHR42682:SF4">
    <property type="entry name" value="NADH-UBIQUINONE_PLASTOQUINONE"/>
    <property type="match status" value="1"/>
</dbReference>
<dbReference type="Proteomes" id="UP000621436">
    <property type="component" value="Unassembled WGS sequence"/>
</dbReference>
<evidence type="ECO:0000256" key="5">
    <source>
        <dbReference type="ARBA" id="ARBA00023002"/>
    </source>
</evidence>
<feature type="transmembrane region" description="Helical" evidence="8">
    <location>
        <begin position="517"/>
        <end position="535"/>
    </location>
</feature>
<feature type="transmembrane region" description="Helical" evidence="8">
    <location>
        <begin position="313"/>
        <end position="331"/>
    </location>
</feature>
<keyword evidence="3 7" id="KW-0812">Transmembrane</keyword>
<comment type="caution">
    <text evidence="10">The sequence shown here is derived from an EMBL/GenBank/DDBJ whole genome shotgun (WGS) entry which is preliminary data.</text>
</comment>
<dbReference type="RefSeq" id="WP_270452174.1">
    <property type="nucleotide sequence ID" value="NZ_JADPIE010000001.1"/>
</dbReference>
<reference evidence="10" key="1">
    <citation type="submission" date="2020-11" db="EMBL/GenBank/DDBJ databases">
        <title>Halonatronomonas betainensis gen. nov., sp. nov. a novel haloalkaliphilic representative of the family Halanaerobiacae capable of betaine degradation.</title>
        <authorList>
            <person name="Boltyanskaya Y."/>
            <person name="Kevbrin V."/>
            <person name="Detkova E."/>
            <person name="Grouzdev D.S."/>
            <person name="Koziaeva V."/>
            <person name="Zhilina T."/>
        </authorList>
    </citation>
    <scope>NUCLEOTIDE SEQUENCE</scope>
    <source>
        <strain evidence="10">Z-7014</strain>
    </source>
</reference>
<feature type="transmembrane region" description="Helical" evidence="8">
    <location>
        <begin position="378"/>
        <end position="403"/>
    </location>
</feature>
<feature type="transmembrane region" description="Helical" evidence="8">
    <location>
        <begin position="155"/>
        <end position="177"/>
    </location>
</feature>
<feature type="transmembrane region" description="Helical" evidence="8">
    <location>
        <begin position="192"/>
        <end position="212"/>
    </location>
</feature>
<evidence type="ECO:0000256" key="6">
    <source>
        <dbReference type="ARBA" id="ARBA00023136"/>
    </source>
</evidence>
<sequence>MPSTLTDILPLTLINPGIILIITGFISIFLKNNKQRLIISLTGLATALFILLGLPEGERLLTFVFLDFEIILLEVDAISRNIALVFVAFGTSAFIFSYNFSTRKEFPLVNFYLGFSFIILFVGDFISFFIAWELITLSAFFLIYDIYDGVRQHTAQYYILMHVFGGLMLLWGIILHVTESGSVILAVPERGMIFFLLSIGIKLAFVGVHTWLPRTYANIPFHVSVILSAYTSKIGVYGLYRLIEIDNILLAYFGVFNAILGVALAITHSDIRKILSYSIVSQIGYMIVGIGIGNELGIVGGGFHIVNHILYKGLHFIMAGTIIYSIGHDNLEHLGGLWKKLPLTFITGLIASLSIAGFPFFNGYLSKTMIKHSTDNQILYYGMIIAGIGTALTFIKVIYFGFIREGDNPEIKKQPLFSMRFSMVFLTIIMMATAILPDQMESLYNISTGINYFSGYEIWSALQPNLIALALFPVVKRAISPHPEKPIEPDFYCNACNYFIEFDDNVSKIHTGDTVRYVTWVLFTLVLLLLNFYVINLF</sequence>
<evidence type="ECO:0000313" key="11">
    <source>
        <dbReference type="Proteomes" id="UP000621436"/>
    </source>
</evidence>
<comment type="subcellular location">
    <subcellularLocation>
        <location evidence="1">Cell membrane</location>
        <topology evidence="1">Multi-pass membrane protein</topology>
    </subcellularLocation>
    <subcellularLocation>
        <location evidence="7">Membrane</location>
        <topology evidence="7">Multi-pass membrane protein</topology>
    </subcellularLocation>
</comment>
<protein>
    <recommendedName>
        <fullName evidence="9">NADH:quinone oxidoreductase/Mrp antiporter transmembrane domain-containing protein</fullName>
    </recommendedName>
</protein>
<feature type="transmembrane region" description="Helical" evidence="8">
    <location>
        <begin position="343"/>
        <end position="366"/>
    </location>
</feature>
<keyword evidence="6 8" id="KW-0472">Membrane</keyword>